<feature type="compositionally biased region" description="Polar residues" evidence="1">
    <location>
        <begin position="536"/>
        <end position="552"/>
    </location>
</feature>
<gene>
    <name evidence="4" type="ORF">P43SY_004828</name>
</gene>
<evidence type="ECO:0000259" key="3">
    <source>
        <dbReference type="Pfam" id="PF06011"/>
    </source>
</evidence>
<feature type="transmembrane region" description="Helical" evidence="2">
    <location>
        <begin position="97"/>
        <end position="120"/>
    </location>
</feature>
<keyword evidence="2" id="KW-0472">Membrane</keyword>
<feature type="transmembrane region" description="Helical" evidence="2">
    <location>
        <begin position="279"/>
        <end position="303"/>
    </location>
</feature>
<dbReference type="Pfam" id="PF06011">
    <property type="entry name" value="TRP"/>
    <property type="match status" value="1"/>
</dbReference>
<name>A0AAD5QC42_PYTIN</name>
<dbReference type="GO" id="GO:0016020">
    <property type="term" value="C:membrane"/>
    <property type="evidence" value="ECO:0007669"/>
    <property type="project" value="TreeGrafter"/>
</dbReference>
<feature type="region of interest" description="Disordered" evidence="1">
    <location>
        <begin position="497"/>
        <end position="618"/>
    </location>
</feature>
<feature type="compositionally biased region" description="Basic residues" evidence="1">
    <location>
        <begin position="584"/>
        <end position="601"/>
    </location>
</feature>
<dbReference type="GO" id="GO:0055085">
    <property type="term" value="P:transmembrane transport"/>
    <property type="evidence" value="ECO:0007669"/>
    <property type="project" value="TreeGrafter"/>
</dbReference>
<feature type="transmembrane region" description="Helical" evidence="2">
    <location>
        <begin position="315"/>
        <end position="335"/>
    </location>
</feature>
<dbReference type="EMBL" id="JAKCXM010000073">
    <property type="protein sequence ID" value="KAJ0403855.1"/>
    <property type="molecule type" value="Genomic_DNA"/>
</dbReference>
<organism evidence="4 5">
    <name type="scientific">Pythium insidiosum</name>
    <name type="common">Pythiosis disease agent</name>
    <dbReference type="NCBI Taxonomy" id="114742"/>
    <lineage>
        <taxon>Eukaryota</taxon>
        <taxon>Sar</taxon>
        <taxon>Stramenopiles</taxon>
        <taxon>Oomycota</taxon>
        <taxon>Peronosporomycetes</taxon>
        <taxon>Pythiales</taxon>
        <taxon>Pythiaceae</taxon>
        <taxon>Pythium</taxon>
    </lineage>
</organism>
<comment type="caution">
    <text evidence="4">The sequence shown here is derived from an EMBL/GenBank/DDBJ whole genome shotgun (WGS) entry which is preliminary data.</text>
</comment>
<keyword evidence="2" id="KW-0812">Transmembrane</keyword>
<evidence type="ECO:0000313" key="5">
    <source>
        <dbReference type="Proteomes" id="UP001209570"/>
    </source>
</evidence>
<reference evidence="4" key="1">
    <citation type="submission" date="2021-12" db="EMBL/GenBank/DDBJ databases">
        <title>Prjna785345.</title>
        <authorList>
            <person name="Rujirawat T."/>
            <person name="Krajaejun T."/>
        </authorList>
    </citation>
    <scope>NUCLEOTIDE SEQUENCE</scope>
    <source>
        <strain evidence="4">Pi057C3</strain>
    </source>
</reference>
<feature type="compositionally biased region" description="Basic and acidic residues" evidence="1">
    <location>
        <begin position="512"/>
        <end position="531"/>
    </location>
</feature>
<feature type="transmembrane region" description="Helical" evidence="2">
    <location>
        <begin position="12"/>
        <end position="29"/>
    </location>
</feature>
<evidence type="ECO:0000256" key="2">
    <source>
        <dbReference type="SAM" id="Phobius"/>
    </source>
</evidence>
<feature type="transmembrane region" description="Helical" evidence="2">
    <location>
        <begin position="397"/>
        <end position="414"/>
    </location>
</feature>
<sequence>MGALRVGLCLRVLALVLLLALVPTGYLVYELQLKPWGRDQLKAAAANVADSVPAVNTNTNAAACTQCPGINAVFPVTSTTHPSYGSFQTTLINDGGWIASLVVALGVGLGGGGSLALALLSPGNGAASTTTATATQPKPTSSTAFNGCGVFEMVMLLSHAQFATMLGTLRLRGAPRFWDEFAKKLAWSNLLIFPPETHLEYASADASTQRRLQAQDGAGATGVERYALLVGVQPQHLFYYTCTVLAIVLAIILVTYLFLRLVLMACKRPSAATLDHRVIWVYLQLFLLAQYVVSLTACYQIYLQANRSRPATGDITLAIVLLALLCLGVLVFGVVKLARHRDELETHGTPEHDASKWFHLRYSVFYQDYNVPNLYFFVAKMVLDIASGAVVATVQDAMTQIGVLVGLNAVYLLLMIGRQPFLVPLFYFMSLVAGYLRIALLVITMVQAYPDVFPQDTRDFAGALVIAIHCALLMCIMLRQLFVLVVALIRWAKNRKSSSSDDSELGIPLQEMSDKPVDSSHEKADSQRTSRETAIGTFNSSIGPISNSTIGPQSPVPAAAPYQELQDDPQHDSLFAVQNERRRSSNGKPRRSLYSKKRRRNKPYEPVQEEDLPPWARV</sequence>
<keyword evidence="2" id="KW-1133">Transmembrane helix</keyword>
<feature type="domain" description="TRP C-terminal" evidence="3">
    <location>
        <begin position="219"/>
        <end position="497"/>
    </location>
</feature>
<protein>
    <recommendedName>
        <fullName evidence="3">TRP C-terminal domain-containing protein</fullName>
    </recommendedName>
</protein>
<feature type="transmembrane region" description="Helical" evidence="2">
    <location>
        <begin position="237"/>
        <end position="259"/>
    </location>
</feature>
<accession>A0AAD5QC42</accession>
<dbReference type="Proteomes" id="UP001209570">
    <property type="component" value="Unassembled WGS sequence"/>
</dbReference>
<dbReference type="PANTHER" id="PTHR31145">
    <property type="entry name" value="INTEGRAL MEMBRANE PROTEIN (AFU_ORTHOLOGUE AFUA_7G01610)"/>
    <property type="match status" value="1"/>
</dbReference>
<keyword evidence="5" id="KW-1185">Reference proteome</keyword>
<dbReference type="InterPro" id="IPR010308">
    <property type="entry name" value="TRP_C"/>
</dbReference>
<feature type="transmembrane region" description="Helical" evidence="2">
    <location>
        <begin position="426"/>
        <end position="449"/>
    </location>
</feature>
<dbReference type="AlphaFoldDB" id="A0AAD5QC42"/>
<evidence type="ECO:0000256" key="1">
    <source>
        <dbReference type="SAM" id="MobiDB-lite"/>
    </source>
</evidence>
<proteinExistence type="predicted"/>
<feature type="transmembrane region" description="Helical" evidence="2">
    <location>
        <begin position="461"/>
        <end position="489"/>
    </location>
</feature>
<dbReference type="InterPro" id="IPR040241">
    <property type="entry name" value="TRP_Flc/Pkd2-like"/>
</dbReference>
<evidence type="ECO:0000313" key="4">
    <source>
        <dbReference type="EMBL" id="KAJ0403855.1"/>
    </source>
</evidence>
<dbReference type="PANTHER" id="PTHR31145:SF6">
    <property type="entry name" value="INTEGRAL MEMBRANE PROTEIN (AFU_ORTHOLOGUE AFUA_7G01610)"/>
    <property type="match status" value="1"/>
</dbReference>